<keyword evidence="3 7" id="KW-1133">Transmembrane helix</keyword>
<evidence type="ECO:0000256" key="2">
    <source>
        <dbReference type="ARBA" id="ARBA00022692"/>
    </source>
</evidence>
<proteinExistence type="predicted"/>
<comment type="subcellular location">
    <subcellularLocation>
        <location evidence="1">Membrane</location>
        <topology evidence="1">Multi-pass membrane protein</topology>
    </subcellularLocation>
</comment>
<feature type="compositionally biased region" description="Polar residues" evidence="6">
    <location>
        <begin position="463"/>
        <end position="474"/>
    </location>
</feature>
<name>A0ABP0PYY7_9DINO</name>
<evidence type="ECO:0000256" key="1">
    <source>
        <dbReference type="ARBA" id="ARBA00004141"/>
    </source>
</evidence>
<feature type="transmembrane region" description="Helical" evidence="7">
    <location>
        <begin position="758"/>
        <end position="775"/>
    </location>
</feature>
<keyword evidence="4 7" id="KW-0472">Membrane</keyword>
<gene>
    <name evidence="8" type="ORF">SCF082_LOCUS38690</name>
</gene>
<protein>
    <submittedName>
        <fullName evidence="8">6</fullName>
    </submittedName>
</protein>
<dbReference type="PANTHER" id="PTHR22911:SF6">
    <property type="entry name" value="SOLUTE CARRIER FAMILY 35 MEMBER G1"/>
    <property type="match status" value="1"/>
</dbReference>
<dbReference type="Proteomes" id="UP001642464">
    <property type="component" value="Unassembled WGS sequence"/>
</dbReference>
<feature type="transmembrane region" description="Helical" evidence="7">
    <location>
        <begin position="694"/>
        <end position="718"/>
    </location>
</feature>
<feature type="coiled-coil region" evidence="5">
    <location>
        <begin position="305"/>
        <end position="332"/>
    </location>
</feature>
<organism evidence="8 9">
    <name type="scientific">Durusdinium trenchii</name>
    <dbReference type="NCBI Taxonomy" id="1381693"/>
    <lineage>
        <taxon>Eukaryota</taxon>
        <taxon>Sar</taxon>
        <taxon>Alveolata</taxon>
        <taxon>Dinophyceae</taxon>
        <taxon>Suessiales</taxon>
        <taxon>Symbiodiniaceae</taxon>
        <taxon>Durusdinium</taxon>
    </lineage>
</organism>
<evidence type="ECO:0000256" key="6">
    <source>
        <dbReference type="SAM" id="MobiDB-lite"/>
    </source>
</evidence>
<comment type="caution">
    <text evidence="8">The sequence shown here is derived from an EMBL/GenBank/DDBJ whole genome shotgun (WGS) entry which is preliminary data.</text>
</comment>
<evidence type="ECO:0000256" key="7">
    <source>
        <dbReference type="SAM" id="Phobius"/>
    </source>
</evidence>
<evidence type="ECO:0000256" key="5">
    <source>
        <dbReference type="SAM" id="Coils"/>
    </source>
</evidence>
<evidence type="ECO:0000256" key="3">
    <source>
        <dbReference type="ARBA" id="ARBA00022989"/>
    </source>
</evidence>
<dbReference type="EMBL" id="CAXAMM010038818">
    <property type="protein sequence ID" value="CAK9081237.1"/>
    <property type="molecule type" value="Genomic_DNA"/>
</dbReference>
<reference evidence="8 9" key="1">
    <citation type="submission" date="2024-02" db="EMBL/GenBank/DDBJ databases">
        <authorList>
            <person name="Chen Y."/>
            <person name="Shah S."/>
            <person name="Dougan E. K."/>
            <person name="Thang M."/>
            <person name="Chan C."/>
        </authorList>
    </citation>
    <scope>NUCLEOTIDE SEQUENCE [LARGE SCALE GENOMIC DNA]</scope>
</reference>
<dbReference type="InterPro" id="IPR029044">
    <property type="entry name" value="Nucleotide-diphossugar_trans"/>
</dbReference>
<evidence type="ECO:0000313" key="8">
    <source>
        <dbReference type="EMBL" id="CAK9081237.1"/>
    </source>
</evidence>
<keyword evidence="2 7" id="KW-0812">Transmembrane</keyword>
<feature type="transmembrane region" description="Helical" evidence="7">
    <location>
        <begin position="724"/>
        <end position="746"/>
    </location>
</feature>
<sequence>MASPRGHVARCSCARRCAAPPTRRRPRSAMPVADGRRPMLLVGMTSLPSRLRGACAALKSIAAQTKIPDRLILSLPRCSIREGRAYEIPRELQELTSEHPWMQVHWLEEDFGPGTKLLGVIDWFQKYLGDPVNGDMLMLLDDDHAYLPHAIDDLWHKQSSLGTEYVSSYFAYFFRGVMVPQGADIVAVQPKDRLWMAQLQSFHRHFVAEHPAAFLVDDLWAAIFYFATGKEVRSFRDSVLRRGVETIYTKTSNASVEALMDLEGAARRDRAMLACFDHLLQRLLAVPPGSPSLECIGGAPSALRLRRLAAEVALAERRMAELHAESASAERAPRAAAELAKLRHLYLMQGEEREAKWPRPNGLGLGQVSEPRHSLQMEREVPRELPSEVSGPSYQELLAENRFRWRTGGIFTGQTAAPSPANCDGETLEAFEPFKWWRLRDEMSELRLELEKCGSDRRWETGSWSVRQTEGDSSPSKRRVKRETRVKRALDAARQVLAIGCTDGSDPNIASVTDGDWREGKGQCTDEAEKRRGAEALMVQYLTKQGIGTFQVLILRGTCQALGSCCCLSFKGLPVHRWLGATALERFALFGRAFVGYGGVCFGFLAIALMPLADSQILGQTAPIFSAGFARIFLKEEWHCSEFARVSAVASIVGVGFISKPESLNLGLVPCFGFWPPAVRCGARLNPSGSVQHLSGVLFGLLSSLSAGGAYVIIKFLGTAKVDWASVLFAQALGQIFLSPIGLFISGQQLRLFSRPQLAIALAIGTAGFLSQMAMTKGMQKEPQWSDSPPKVGDGWINQDSGFVLYREYPTFRDDINSEQHWIPLAEWLGFHPA</sequence>
<keyword evidence="5" id="KW-0175">Coiled coil</keyword>
<keyword evidence="9" id="KW-1185">Reference proteome</keyword>
<accession>A0ABP0PYY7</accession>
<evidence type="ECO:0000256" key="4">
    <source>
        <dbReference type="ARBA" id="ARBA00023136"/>
    </source>
</evidence>
<feature type="region of interest" description="Disordered" evidence="6">
    <location>
        <begin position="463"/>
        <end position="482"/>
    </location>
</feature>
<dbReference type="PANTHER" id="PTHR22911">
    <property type="entry name" value="ACYL-MALONYL CONDENSING ENZYME-RELATED"/>
    <property type="match status" value="1"/>
</dbReference>
<evidence type="ECO:0000313" key="9">
    <source>
        <dbReference type="Proteomes" id="UP001642464"/>
    </source>
</evidence>
<dbReference type="SUPFAM" id="SSF53448">
    <property type="entry name" value="Nucleotide-diphospho-sugar transferases"/>
    <property type="match status" value="1"/>
</dbReference>
<feature type="transmembrane region" description="Helical" evidence="7">
    <location>
        <begin position="594"/>
        <end position="613"/>
    </location>
</feature>